<dbReference type="EMBL" id="PDFK01000003">
    <property type="protein sequence ID" value="PKU51858.1"/>
    <property type="molecule type" value="Genomic_DNA"/>
</dbReference>
<dbReference type="PROSITE" id="PS51257">
    <property type="entry name" value="PROKAR_LIPOPROTEIN"/>
    <property type="match status" value="1"/>
</dbReference>
<evidence type="ECO:0000259" key="1">
    <source>
        <dbReference type="Pfam" id="PF17115"/>
    </source>
</evidence>
<reference evidence="2 3" key="1">
    <citation type="submission" date="2017-10" db="EMBL/GenBank/DDBJ databases">
        <title>Draft genome of Lysinibacillus fusiformis strain Juneja, a laboratory-derived pathogen of Drosophila melanogaster.</title>
        <authorList>
            <person name="Smith B.R."/>
            <person name="Unckless R.L."/>
        </authorList>
    </citation>
    <scope>NUCLEOTIDE SEQUENCE [LARGE SCALE GENOMIC DNA]</scope>
    <source>
        <strain evidence="2 3">Juneja</strain>
    </source>
</reference>
<dbReference type="Proteomes" id="UP000234956">
    <property type="component" value="Unassembled WGS sequence"/>
</dbReference>
<feature type="domain" description="DUF2154" evidence="1">
    <location>
        <begin position="43"/>
        <end position="129"/>
    </location>
</feature>
<sequence>MKKLVGLGVIMGTSVLVLSGCFSFIPNNKMREEAILVEKDKVKALEVDIDLGVGELTVSSGAKEWVEGKADYNIKKLAPQVDYDVHGDTGEVDIQHKGSTKLGISNIKNTWAIQLNDSIPMDLTVETGASLANLDLQGLQLEKLDIDAGVGDVTVNLGGDWKKSFKTSIETGVGQTTVILPSKVGVKLTTEKGIGSSNIEGLVSKGQGVYVNEAYDKADVVLEVHSELGVGDITFKLDQ</sequence>
<protein>
    <recommendedName>
        <fullName evidence="1">DUF2154 domain-containing protein</fullName>
    </recommendedName>
</protein>
<name>A0A2I0V0K8_9BACI</name>
<organism evidence="2 3">
    <name type="scientific">Lysinibacillus fusiformis</name>
    <dbReference type="NCBI Taxonomy" id="28031"/>
    <lineage>
        <taxon>Bacteria</taxon>
        <taxon>Bacillati</taxon>
        <taxon>Bacillota</taxon>
        <taxon>Bacilli</taxon>
        <taxon>Bacillales</taxon>
        <taxon>Bacillaceae</taxon>
        <taxon>Lysinibacillus</taxon>
    </lineage>
</organism>
<dbReference type="InterPro" id="IPR031346">
    <property type="entry name" value="DUF2154_N"/>
</dbReference>
<gene>
    <name evidence="2" type="ORF">CRI88_10605</name>
</gene>
<evidence type="ECO:0000313" key="3">
    <source>
        <dbReference type="Proteomes" id="UP000234956"/>
    </source>
</evidence>
<evidence type="ECO:0000313" key="2">
    <source>
        <dbReference type="EMBL" id="PKU51858.1"/>
    </source>
</evidence>
<dbReference type="AlphaFoldDB" id="A0A2I0V0K8"/>
<accession>A0A2I0V0K8</accession>
<comment type="caution">
    <text evidence="2">The sequence shown here is derived from an EMBL/GenBank/DDBJ whole genome shotgun (WGS) entry which is preliminary data.</text>
</comment>
<proteinExistence type="predicted"/>
<dbReference type="Pfam" id="PF17115">
    <property type="entry name" value="Toast_rack_N"/>
    <property type="match status" value="1"/>
</dbReference>